<dbReference type="PROSITE" id="PS50850">
    <property type="entry name" value="MFS"/>
    <property type="match status" value="1"/>
</dbReference>
<dbReference type="Gene3D" id="1.20.1250.20">
    <property type="entry name" value="MFS general substrate transporter like domains"/>
    <property type="match status" value="1"/>
</dbReference>
<evidence type="ECO:0000256" key="6">
    <source>
        <dbReference type="SAM" id="Phobius"/>
    </source>
</evidence>
<feature type="transmembrane region" description="Helical" evidence="6">
    <location>
        <begin position="40"/>
        <end position="57"/>
    </location>
</feature>
<keyword evidence="3 6" id="KW-0812">Transmembrane</keyword>
<dbReference type="Proteomes" id="UP001597079">
    <property type="component" value="Unassembled WGS sequence"/>
</dbReference>
<keyword evidence="4 6" id="KW-1133">Transmembrane helix</keyword>
<dbReference type="InterPro" id="IPR020846">
    <property type="entry name" value="MFS_dom"/>
</dbReference>
<sequence length="412" mass="44585">MLKSSQSSVYLIASMLVQMANATMFTTYVVYYVTGLHLNPFQLLMVGTVLELVYFFAEGPTGAWADTFGRKRSIVIGAMILGCSYIFEGLLPVVFSIAALFVGLLLAEGVRAIGEAFFSGAMQAWIADEVEQKELGQLLLRTASMERAASIVGILLSVFVTSFHLNLGYVCGGVMYLCLGLFLLFSVRETGFQPEAQGVDGGVGQVANTLLQGIRTIRRIPVLWGLLLVSLFVGVASEGIDRLWGTHFITDIGFPAFGHWHTVVWFGILAVLANAAGAIAAGMSSRYLDTEAPDRMTRILALITLLRIGLIGLFAFASRFSVAIVAYLAITVTATLFQTLFEVWKMQNIPSPVRATVMSMLGQMDALGQSCGGPVIGMIGSRYTIRTALVAAALLLSPTLGAYAWFKRLRLR</sequence>
<feature type="transmembrane region" description="Helical" evidence="6">
    <location>
        <begin position="324"/>
        <end position="344"/>
    </location>
</feature>
<evidence type="ECO:0000256" key="2">
    <source>
        <dbReference type="ARBA" id="ARBA00022448"/>
    </source>
</evidence>
<dbReference type="SUPFAM" id="SSF103473">
    <property type="entry name" value="MFS general substrate transporter"/>
    <property type="match status" value="1"/>
</dbReference>
<dbReference type="InterPro" id="IPR011701">
    <property type="entry name" value="MFS"/>
</dbReference>
<dbReference type="PANTHER" id="PTHR23530">
    <property type="entry name" value="TRANSPORT PROTEIN-RELATED"/>
    <property type="match status" value="1"/>
</dbReference>
<feature type="transmembrane region" description="Helical" evidence="6">
    <location>
        <begin position="299"/>
        <end position="318"/>
    </location>
</feature>
<dbReference type="Pfam" id="PF07690">
    <property type="entry name" value="MFS_1"/>
    <property type="match status" value="1"/>
</dbReference>
<feature type="domain" description="Major facilitator superfamily (MFS) profile" evidence="7">
    <location>
        <begin position="7"/>
        <end position="410"/>
    </location>
</feature>
<evidence type="ECO:0000313" key="9">
    <source>
        <dbReference type="Proteomes" id="UP001597079"/>
    </source>
</evidence>
<dbReference type="InterPro" id="IPR036259">
    <property type="entry name" value="MFS_trans_sf"/>
</dbReference>
<gene>
    <name evidence="8" type="ORF">ACFSB2_11085</name>
</gene>
<evidence type="ECO:0000313" key="8">
    <source>
        <dbReference type="EMBL" id="MFD1675238.1"/>
    </source>
</evidence>
<dbReference type="CDD" id="cd06174">
    <property type="entry name" value="MFS"/>
    <property type="match status" value="1"/>
</dbReference>
<feature type="transmembrane region" description="Helical" evidence="6">
    <location>
        <begin position="9"/>
        <end position="34"/>
    </location>
</feature>
<dbReference type="RefSeq" id="WP_377943112.1">
    <property type="nucleotide sequence ID" value="NZ_JBHUCX010000028.1"/>
</dbReference>
<dbReference type="PANTHER" id="PTHR23530:SF1">
    <property type="entry name" value="PERMEASE, MAJOR FACILITATOR SUPERFAMILY-RELATED"/>
    <property type="match status" value="1"/>
</dbReference>
<keyword evidence="5 6" id="KW-0472">Membrane</keyword>
<evidence type="ECO:0000256" key="3">
    <source>
        <dbReference type="ARBA" id="ARBA00022692"/>
    </source>
</evidence>
<reference evidence="9" key="1">
    <citation type="journal article" date="2019" name="Int. J. Syst. Evol. Microbiol.">
        <title>The Global Catalogue of Microorganisms (GCM) 10K type strain sequencing project: providing services to taxonomists for standard genome sequencing and annotation.</title>
        <authorList>
            <consortium name="The Broad Institute Genomics Platform"/>
            <consortium name="The Broad Institute Genome Sequencing Center for Infectious Disease"/>
            <person name="Wu L."/>
            <person name="Ma J."/>
        </authorList>
    </citation>
    <scope>NUCLEOTIDE SEQUENCE [LARGE SCALE GENOMIC DNA]</scope>
    <source>
        <strain evidence="9">CGMCC 1.12286</strain>
    </source>
</reference>
<feature type="transmembrane region" description="Helical" evidence="6">
    <location>
        <begin position="388"/>
        <end position="406"/>
    </location>
</feature>
<organism evidence="8 9">
    <name type="scientific">Alicyclobacillus fodiniaquatilis</name>
    <dbReference type="NCBI Taxonomy" id="1661150"/>
    <lineage>
        <taxon>Bacteria</taxon>
        <taxon>Bacillati</taxon>
        <taxon>Bacillota</taxon>
        <taxon>Bacilli</taxon>
        <taxon>Bacillales</taxon>
        <taxon>Alicyclobacillaceae</taxon>
        <taxon>Alicyclobacillus</taxon>
    </lineage>
</organism>
<evidence type="ECO:0000256" key="4">
    <source>
        <dbReference type="ARBA" id="ARBA00022989"/>
    </source>
</evidence>
<comment type="caution">
    <text evidence="8">The sequence shown here is derived from an EMBL/GenBank/DDBJ whole genome shotgun (WGS) entry which is preliminary data.</text>
</comment>
<feature type="transmembrane region" description="Helical" evidence="6">
    <location>
        <begin position="260"/>
        <end position="279"/>
    </location>
</feature>
<keyword evidence="9" id="KW-1185">Reference proteome</keyword>
<name>A0ABW4JGX9_9BACL</name>
<protein>
    <submittedName>
        <fullName evidence="8">MFS transporter</fullName>
    </submittedName>
</protein>
<feature type="transmembrane region" description="Helical" evidence="6">
    <location>
        <begin position="93"/>
        <end position="118"/>
    </location>
</feature>
<dbReference type="EMBL" id="JBHUCX010000028">
    <property type="protein sequence ID" value="MFD1675238.1"/>
    <property type="molecule type" value="Genomic_DNA"/>
</dbReference>
<feature type="transmembrane region" description="Helical" evidence="6">
    <location>
        <begin position="167"/>
        <end position="187"/>
    </location>
</feature>
<comment type="subcellular location">
    <subcellularLocation>
        <location evidence="1">Cell membrane</location>
        <topology evidence="1">Multi-pass membrane protein</topology>
    </subcellularLocation>
</comment>
<proteinExistence type="predicted"/>
<keyword evidence="2" id="KW-0813">Transport</keyword>
<evidence type="ECO:0000256" key="5">
    <source>
        <dbReference type="ARBA" id="ARBA00023136"/>
    </source>
</evidence>
<accession>A0ABW4JGX9</accession>
<feature type="transmembrane region" description="Helical" evidence="6">
    <location>
        <begin position="222"/>
        <end position="240"/>
    </location>
</feature>
<evidence type="ECO:0000256" key="1">
    <source>
        <dbReference type="ARBA" id="ARBA00004651"/>
    </source>
</evidence>
<dbReference type="InterPro" id="IPR053160">
    <property type="entry name" value="MFS_DHA3_Transporter"/>
</dbReference>
<evidence type="ECO:0000259" key="7">
    <source>
        <dbReference type="PROSITE" id="PS50850"/>
    </source>
</evidence>